<dbReference type="InterPro" id="IPR027417">
    <property type="entry name" value="P-loop_NTPase"/>
</dbReference>
<dbReference type="GO" id="GO:0006225">
    <property type="term" value="P:UDP biosynthetic process"/>
    <property type="evidence" value="ECO:0007669"/>
    <property type="project" value="UniProtKB-ARBA"/>
</dbReference>
<name>A0A7E4VTX9_PANRE</name>
<dbReference type="EC" id="2.7.4.3" evidence="2"/>
<reference evidence="13" key="2">
    <citation type="submission" date="2020-10" db="UniProtKB">
        <authorList>
            <consortium name="WormBaseParasite"/>
        </authorList>
    </citation>
    <scope>IDENTIFICATION</scope>
</reference>
<dbReference type="WBParaSite" id="Pan_g3119.t1">
    <property type="protein sequence ID" value="Pan_g3119.t1"/>
    <property type="gene ID" value="Pan_g3119"/>
</dbReference>
<evidence type="ECO:0000256" key="6">
    <source>
        <dbReference type="ARBA" id="ARBA00022777"/>
    </source>
</evidence>
<evidence type="ECO:0000256" key="4">
    <source>
        <dbReference type="ARBA" id="ARBA00022679"/>
    </source>
</evidence>
<dbReference type="SUPFAM" id="SSF52540">
    <property type="entry name" value="P-loop containing nucleoside triphosphate hydrolases"/>
    <property type="match status" value="1"/>
</dbReference>
<evidence type="ECO:0000256" key="7">
    <source>
        <dbReference type="ARBA" id="ARBA00022840"/>
    </source>
</evidence>
<keyword evidence="12" id="KW-1185">Reference proteome</keyword>
<evidence type="ECO:0000313" key="12">
    <source>
        <dbReference type="Proteomes" id="UP000492821"/>
    </source>
</evidence>
<dbReference type="Gene3D" id="3.40.50.300">
    <property type="entry name" value="P-loop containing nucleotide triphosphate hydrolases"/>
    <property type="match status" value="1"/>
</dbReference>
<dbReference type="Pfam" id="PF00406">
    <property type="entry name" value="ADK"/>
    <property type="match status" value="1"/>
</dbReference>
<dbReference type="FunFam" id="3.40.50.300:FF:000315">
    <property type="entry name" value="Adenylate kinase 1"/>
    <property type="match status" value="1"/>
</dbReference>
<dbReference type="GO" id="GO:0033862">
    <property type="term" value="F:UMP kinase activity"/>
    <property type="evidence" value="ECO:0007669"/>
    <property type="project" value="UniProtKB-ARBA"/>
</dbReference>
<dbReference type="GO" id="GO:0005524">
    <property type="term" value="F:ATP binding"/>
    <property type="evidence" value="ECO:0007669"/>
    <property type="project" value="UniProtKB-KW"/>
</dbReference>
<proteinExistence type="inferred from homology"/>
<evidence type="ECO:0000256" key="11">
    <source>
        <dbReference type="RuleBase" id="RU003330"/>
    </source>
</evidence>
<comment type="catalytic activity">
    <reaction evidence="9">
        <text>dCMP + ATP = dCDP + ADP</text>
        <dbReference type="Rhea" id="RHEA:25094"/>
        <dbReference type="ChEBI" id="CHEBI:30616"/>
        <dbReference type="ChEBI" id="CHEBI:57566"/>
        <dbReference type="ChEBI" id="CHEBI:58593"/>
        <dbReference type="ChEBI" id="CHEBI:456216"/>
        <dbReference type="EC" id="2.7.4.14"/>
    </reaction>
</comment>
<protein>
    <recommendedName>
        <fullName evidence="2">adenylate kinase</fullName>
        <ecNumber evidence="2">2.7.4.3</ecNumber>
    </recommendedName>
</protein>
<keyword evidence="7" id="KW-0067">ATP-binding</keyword>
<evidence type="ECO:0000256" key="3">
    <source>
        <dbReference type="ARBA" id="ARBA00022490"/>
    </source>
</evidence>
<keyword evidence="3" id="KW-0963">Cytoplasm</keyword>
<comment type="subcellular location">
    <subcellularLocation>
        <location evidence="1">Cytoplasm</location>
    </subcellularLocation>
</comment>
<sequence>MADRAKVDLAPLRAANLPVFFIVGGPGSGKGTQCDLIVKKYGWTHLSSGDLLRAEVQAKTEIGLKSQAIMDKGGLVPNETILDLIKIAMVKAAQGGSKGFLIDGYPREVKQGDQFEHEIQSATLVLYFEASNATLTARLLERGKSSGRSDDNAATIKNRLDTFLKKTQPVVDYYNKRGKLVKIDAERSIDAIFVDVTAVLDKIVGK</sequence>
<dbReference type="CDD" id="cd01428">
    <property type="entry name" value="ADK"/>
    <property type="match status" value="1"/>
</dbReference>
<dbReference type="AlphaFoldDB" id="A0A7E4VTX9"/>
<evidence type="ECO:0000256" key="5">
    <source>
        <dbReference type="ARBA" id="ARBA00022741"/>
    </source>
</evidence>
<dbReference type="GO" id="GO:0005737">
    <property type="term" value="C:cytoplasm"/>
    <property type="evidence" value="ECO:0007669"/>
    <property type="project" value="UniProtKB-SubCell"/>
</dbReference>
<evidence type="ECO:0000256" key="9">
    <source>
        <dbReference type="ARBA" id="ARBA00051598"/>
    </source>
</evidence>
<reference evidence="12" key="1">
    <citation type="journal article" date="2013" name="Genetics">
        <title>The draft genome and transcriptome of Panagrellus redivivus are shaped by the harsh demands of a free-living lifestyle.</title>
        <authorList>
            <person name="Srinivasan J."/>
            <person name="Dillman A.R."/>
            <person name="Macchietto M.G."/>
            <person name="Heikkinen L."/>
            <person name="Lakso M."/>
            <person name="Fracchia K.M."/>
            <person name="Antoshechkin I."/>
            <person name="Mortazavi A."/>
            <person name="Wong G."/>
            <person name="Sternberg P.W."/>
        </authorList>
    </citation>
    <scope>NUCLEOTIDE SEQUENCE [LARGE SCALE GENOMIC DNA]</scope>
    <source>
        <strain evidence="12">MT8872</strain>
    </source>
</reference>
<evidence type="ECO:0000313" key="13">
    <source>
        <dbReference type="WBParaSite" id="Pan_g3119.t1"/>
    </source>
</evidence>
<evidence type="ECO:0000256" key="1">
    <source>
        <dbReference type="ARBA" id="ARBA00004496"/>
    </source>
</evidence>
<keyword evidence="4 11" id="KW-0808">Transferase</keyword>
<evidence type="ECO:0000256" key="8">
    <source>
        <dbReference type="ARBA" id="ARBA00051396"/>
    </source>
</evidence>
<keyword evidence="6 11" id="KW-0418">Kinase</keyword>
<dbReference type="InterPro" id="IPR033690">
    <property type="entry name" value="Adenylat_kinase_CS"/>
</dbReference>
<comment type="function">
    <text evidence="10">Catalyzes the phosphorylation of pyrimidine nucleoside monophosphates at the expense of ATP. Plays an important role in de novo pyrimidine nucleotide biosynthesis. Has preference for UMP and CMP as phosphate acceptors.</text>
</comment>
<dbReference type="Proteomes" id="UP000492821">
    <property type="component" value="Unassembled WGS sequence"/>
</dbReference>
<dbReference type="GO" id="GO:0004017">
    <property type="term" value="F:AMP kinase activity"/>
    <property type="evidence" value="ECO:0007669"/>
    <property type="project" value="UniProtKB-EC"/>
</dbReference>
<comment type="similarity">
    <text evidence="11">Belongs to the adenylate kinase family.</text>
</comment>
<dbReference type="HAMAP" id="MF_00235">
    <property type="entry name" value="Adenylate_kinase_Adk"/>
    <property type="match status" value="1"/>
</dbReference>
<accession>A0A7E4VTX9</accession>
<evidence type="ECO:0000256" key="2">
    <source>
        <dbReference type="ARBA" id="ARBA00012955"/>
    </source>
</evidence>
<dbReference type="PROSITE" id="PS00113">
    <property type="entry name" value="ADENYLATE_KINASE"/>
    <property type="match status" value="1"/>
</dbReference>
<evidence type="ECO:0000256" key="10">
    <source>
        <dbReference type="ARBA" id="ARBA00059689"/>
    </source>
</evidence>
<dbReference type="PRINTS" id="PR00094">
    <property type="entry name" value="ADENYLTKNASE"/>
</dbReference>
<organism evidence="12 13">
    <name type="scientific">Panagrellus redivivus</name>
    <name type="common">Microworm</name>
    <dbReference type="NCBI Taxonomy" id="6233"/>
    <lineage>
        <taxon>Eukaryota</taxon>
        <taxon>Metazoa</taxon>
        <taxon>Ecdysozoa</taxon>
        <taxon>Nematoda</taxon>
        <taxon>Chromadorea</taxon>
        <taxon>Rhabditida</taxon>
        <taxon>Tylenchina</taxon>
        <taxon>Panagrolaimomorpha</taxon>
        <taxon>Panagrolaimoidea</taxon>
        <taxon>Panagrolaimidae</taxon>
        <taxon>Panagrellus</taxon>
    </lineage>
</organism>
<dbReference type="InterPro" id="IPR000850">
    <property type="entry name" value="Adenylat/UMP-CMP_kin"/>
</dbReference>
<comment type="catalytic activity">
    <reaction evidence="8">
        <text>CMP + ATP = CDP + ADP</text>
        <dbReference type="Rhea" id="RHEA:11600"/>
        <dbReference type="ChEBI" id="CHEBI:30616"/>
        <dbReference type="ChEBI" id="CHEBI:58069"/>
        <dbReference type="ChEBI" id="CHEBI:60377"/>
        <dbReference type="ChEBI" id="CHEBI:456216"/>
        <dbReference type="EC" id="2.7.4.14"/>
    </reaction>
</comment>
<keyword evidence="5" id="KW-0547">Nucleotide-binding</keyword>
<dbReference type="PANTHER" id="PTHR23359">
    <property type="entry name" value="NUCLEOTIDE KINASE"/>
    <property type="match status" value="1"/>
</dbReference>